<gene>
    <name evidence="2" type="ORF">GCM10022252_41230</name>
</gene>
<evidence type="ECO:0000313" key="2">
    <source>
        <dbReference type="EMBL" id="GAA4195441.1"/>
    </source>
</evidence>
<comment type="caution">
    <text evidence="2">The sequence shown here is derived from an EMBL/GenBank/DDBJ whole genome shotgun (WGS) entry which is preliminary data.</text>
</comment>
<dbReference type="InterPro" id="IPR050765">
    <property type="entry name" value="Riboflavin_Biosynth_HTPR"/>
</dbReference>
<name>A0ABP8B150_9ACTN</name>
<evidence type="ECO:0000259" key="1">
    <source>
        <dbReference type="Pfam" id="PF01872"/>
    </source>
</evidence>
<feature type="domain" description="Bacterial bifunctional deaminase-reductase C-terminal" evidence="1">
    <location>
        <begin position="3"/>
        <end position="180"/>
    </location>
</feature>
<protein>
    <submittedName>
        <fullName evidence="2">Dihydrofolate reductase family protein</fullName>
    </submittedName>
</protein>
<dbReference type="SUPFAM" id="SSF53597">
    <property type="entry name" value="Dihydrofolate reductase-like"/>
    <property type="match status" value="1"/>
</dbReference>
<accession>A0ABP8B150</accession>
<dbReference type="Gene3D" id="3.40.430.10">
    <property type="entry name" value="Dihydrofolate Reductase, subunit A"/>
    <property type="match status" value="1"/>
</dbReference>
<dbReference type="Pfam" id="PF01872">
    <property type="entry name" value="RibD_C"/>
    <property type="match status" value="1"/>
</dbReference>
<dbReference type="RefSeq" id="WP_344919587.1">
    <property type="nucleotide sequence ID" value="NZ_BAABAQ010000007.1"/>
</dbReference>
<sequence>MSKVISAHAVSADGYITGRDPGAGRGLGDGTMLFDWYFDGDTPSQVFDGFKLSGPSARVFDALAGRVGAIVAGRNTYDDSDHFGGGSPHPAARLILLSNRPAPEIGERQTLVTTGIEDAIAAAREAADGKDVGLMGGGVLTSALEAGLVDEVILHQVPVLLGAGRSFFQELPEHIALRLIEAVPAPGVTHLHYEVAR</sequence>
<proteinExistence type="predicted"/>
<dbReference type="Proteomes" id="UP001501251">
    <property type="component" value="Unassembled WGS sequence"/>
</dbReference>
<keyword evidence="3" id="KW-1185">Reference proteome</keyword>
<dbReference type="InterPro" id="IPR024072">
    <property type="entry name" value="DHFR-like_dom_sf"/>
</dbReference>
<dbReference type="EMBL" id="BAABAQ010000007">
    <property type="protein sequence ID" value="GAA4195441.1"/>
    <property type="molecule type" value="Genomic_DNA"/>
</dbReference>
<reference evidence="3" key="1">
    <citation type="journal article" date="2019" name="Int. J. Syst. Evol. Microbiol.">
        <title>The Global Catalogue of Microorganisms (GCM) 10K type strain sequencing project: providing services to taxonomists for standard genome sequencing and annotation.</title>
        <authorList>
            <consortium name="The Broad Institute Genomics Platform"/>
            <consortium name="The Broad Institute Genome Sequencing Center for Infectious Disease"/>
            <person name="Wu L."/>
            <person name="Ma J."/>
        </authorList>
    </citation>
    <scope>NUCLEOTIDE SEQUENCE [LARGE SCALE GENOMIC DNA]</scope>
    <source>
        <strain evidence="3">JCM 17388</strain>
    </source>
</reference>
<dbReference type="InterPro" id="IPR002734">
    <property type="entry name" value="RibDG_C"/>
</dbReference>
<organism evidence="2 3">
    <name type="scientific">Streptosporangium oxazolinicum</name>
    <dbReference type="NCBI Taxonomy" id="909287"/>
    <lineage>
        <taxon>Bacteria</taxon>
        <taxon>Bacillati</taxon>
        <taxon>Actinomycetota</taxon>
        <taxon>Actinomycetes</taxon>
        <taxon>Streptosporangiales</taxon>
        <taxon>Streptosporangiaceae</taxon>
        <taxon>Streptosporangium</taxon>
    </lineage>
</organism>
<evidence type="ECO:0000313" key="3">
    <source>
        <dbReference type="Proteomes" id="UP001501251"/>
    </source>
</evidence>
<dbReference type="PANTHER" id="PTHR38011">
    <property type="entry name" value="DIHYDROFOLATE REDUCTASE FAMILY PROTEIN (AFU_ORTHOLOGUE AFUA_8G06820)"/>
    <property type="match status" value="1"/>
</dbReference>
<dbReference type="PANTHER" id="PTHR38011:SF12">
    <property type="entry name" value="BIFUNCTIONAL DEAMINASE-REDUCTASE DOMAIN PROTEIN"/>
    <property type="match status" value="1"/>
</dbReference>